<sequence length="254" mass="28897">MDSLGFLNCSVWKTCSDPWTKTCVIRDSHRSSRLNRLRPRMEVGEGPAPVLWQAAMVGRGGAHPNATELGPALQELEQVRRRRPRGERTPLDATAELGRGAWRVLFILPVTAQKVLRAQSERREPSGIPFWSRREGFFFPLHVQHRFQMSNSDDSNRMTFINSVILGPLVFRLIGPARWVASANRMEFNFAEARLQWGNLDPIQWKIGEDSIDGSNTKDLPFFSFFFIDDRIAASRGRGGGLCLYGRVQPEDER</sequence>
<dbReference type="PANTHER" id="PTHR35690">
    <property type="entry name" value="OS01G0363500 PROTEIN"/>
    <property type="match status" value="1"/>
</dbReference>
<accession>A0A7S1XE93</accession>
<dbReference type="EMBL" id="HBGH01007594">
    <property type="protein sequence ID" value="CAD9232059.1"/>
    <property type="molecule type" value="Transcribed_RNA"/>
</dbReference>
<protein>
    <recommendedName>
        <fullName evidence="2">Plastid lipid-associated protein/fibrillin conserved domain-containing protein</fullName>
    </recommendedName>
</protein>
<proteinExistence type="predicted"/>
<reference evidence="1" key="1">
    <citation type="submission" date="2021-01" db="EMBL/GenBank/DDBJ databases">
        <authorList>
            <person name="Corre E."/>
            <person name="Pelletier E."/>
            <person name="Niang G."/>
            <person name="Scheremetjew M."/>
            <person name="Finn R."/>
            <person name="Kale V."/>
            <person name="Holt S."/>
            <person name="Cochrane G."/>
            <person name="Meng A."/>
            <person name="Brown T."/>
            <person name="Cohen L."/>
        </authorList>
    </citation>
    <scope>NUCLEOTIDE SEQUENCE</scope>
    <source>
        <strain evidence="1">SAG 36.94</strain>
    </source>
</reference>
<dbReference type="PANTHER" id="PTHR35690:SF1">
    <property type="entry name" value="OS01G0363500 PROTEIN"/>
    <property type="match status" value="1"/>
</dbReference>
<dbReference type="AlphaFoldDB" id="A0A7S1XE93"/>
<gene>
    <name evidence="1" type="ORF">CCAE0312_LOCUS4140</name>
</gene>
<organism evidence="1">
    <name type="scientific">Compsopogon caeruleus</name>
    <dbReference type="NCBI Taxonomy" id="31354"/>
    <lineage>
        <taxon>Eukaryota</taxon>
        <taxon>Rhodophyta</taxon>
        <taxon>Compsopogonophyceae</taxon>
        <taxon>Compsopogonales</taxon>
        <taxon>Compsopogonaceae</taxon>
        <taxon>Compsopogon</taxon>
    </lineage>
</organism>
<evidence type="ECO:0000313" key="1">
    <source>
        <dbReference type="EMBL" id="CAD9232059.1"/>
    </source>
</evidence>
<name>A0A7S1XE93_9RHOD</name>
<evidence type="ECO:0008006" key="2">
    <source>
        <dbReference type="Google" id="ProtNLM"/>
    </source>
</evidence>